<keyword evidence="2" id="KW-1185">Reference proteome</keyword>
<dbReference type="RefSeq" id="WP_265168206.1">
    <property type="nucleotide sequence ID" value="NZ_AP023081.1"/>
</dbReference>
<dbReference type="Proteomes" id="UP001064896">
    <property type="component" value="Chromosome"/>
</dbReference>
<proteinExistence type="predicted"/>
<sequence>MSRASQHPSERDRPGLQMALAALERRERIYPGAAGIPRLLLEQISNPYTVLEPSYDALQAERDQLRAQVEEQLPRLIDENHKLRAELDAIRGRSRA</sequence>
<accession>A0ABM7LEF0</accession>
<protein>
    <submittedName>
        <fullName evidence="1">Uncharacterized protein</fullName>
    </submittedName>
</protein>
<evidence type="ECO:0000313" key="1">
    <source>
        <dbReference type="EMBL" id="BCD88013.1"/>
    </source>
</evidence>
<name>A0ABM7LEF0_9PSED</name>
<reference evidence="1" key="1">
    <citation type="submission" date="2020-05" db="EMBL/GenBank/DDBJ databases">
        <title>Complete genome sequence of Pseudomonas sp. Sm006.</title>
        <authorList>
            <person name="Takeuchi K."/>
            <person name="Someya N."/>
        </authorList>
    </citation>
    <scope>NUCLEOTIDE SEQUENCE</scope>
    <source>
        <strain evidence="1">Sm006</strain>
    </source>
</reference>
<gene>
    <name evidence="1" type="ORF">PSm6_44200</name>
</gene>
<dbReference type="EMBL" id="AP023081">
    <property type="protein sequence ID" value="BCD88013.1"/>
    <property type="molecule type" value="Genomic_DNA"/>
</dbReference>
<organism evidence="1 2">
    <name type="scientific">Pseudomonas solani</name>
    <dbReference type="NCBI Taxonomy" id="2731552"/>
    <lineage>
        <taxon>Bacteria</taxon>
        <taxon>Pseudomonadati</taxon>
        <taxon>Pseudomonadota</taxon>
        <taxon>Gammaproteobacteria</taxon>
        <taxon>Pseudomonadales</taxon>
        <taxon>Pseudomonadaceae</taxon>
        <taxon>Pseudomonas</taxon>
    </lineage>
</organism>
<evidence type="ECO:0000313" key="2">
    <source>
        <dbReference type="Proteomes" id="UP001064896"/>
    </source>
</evidence>